<dbReference type="Gene3D" id="3.40.47.10">
    <property type="match status" value="1"/>
</dbReference>
<evidence type="ECO:0000256" key="4">
    <source>
        <dbReference type="ARBA" id="ARBA00022679"/>
    </source>
</evidence>
<dbReference type="SMART" id="SM00825">
    <property type="entry name" value="PKS_KS"/>
    <property type="match status" value="1"/>
</dbReference>
<keyword evidence="9" id="KW-1185">Reference proteome</keyword>
<keyword evidence="2" id="KW-0596">Phosphopantetheine</keyword>
<dbReference type="eggNOG" id="COG1020">
    <property type="taxonomic scope" value="Bacteria"/>
</dbReference>
<dbReference type="Proteomes" id="UP000007842">
    <property type="component" value="Chromosome"/>
</dbReference>
<dbReference type="PANTHER" id="PTHR45527">
    <property type="entry name" value="NONRIBOSOMAL PEPTIDE SYNTHETASE"/>
    <property type="match status" value="1"/>
</dbReference>
<dbReference type="Gene3D" id="1.10.1200.10">
    <property type="entry name" value="ACP-like"/>
    <property type="match status" value="1"/>
</dbReference>
<dbReference type="PROSITE" id="PS52004">
    <property type="entry name" value="KS3_2"/>
    <property type="match status" value="1"/>
</dbReference>
<dbReference type="SUPFAM" id="SSF47336">
    <property type="entry name" value="ACP-like"/>
    <property type="match status" value="1"/>
</dbReference>
<dbReference type="KEGG" id="sct:SCAT_3578"/>
<reference evidence="9" key="1">
    <citation type="submission" date="2011-12" db="EMBL/GenBank/DDBJ databases">
        <title>Complete genome sequence of Streptomyces cattleya strain DSM 46488.</title>
        <authorList>
            <person name="Ou H.-Y."/>
            <person name="Li P."/>
            <person name="Zhao C."/>
            <person name="O'Hagan D."/>
            <person name="Deng Z."/>
        </authorList>
    </citation>
    <scope>NUCLEOTIDE SEQUENCE [LARGE SCALE GENOMIC DNA]</scope>
    <source>
        <strain evidence="9">ATCC 35852 / DSM 46488 / JCM 4925 / NBRC 14057 / NRRL 8057</strain>
    </source>
</reference>
<name>F8JYE3_STREN</name>
<dbReference type="PROSITE" id="PS00012">
    <property type="entry name" value="PHOSPHOPANTETHEINE"/>
    <property type="match status" value="1"/>
</dbReference>
<dbReference type="Gene3D" id="3.30.559.10">
    <property type="entry name" value="Chloramphenicol acetyltransferase-like domain"/>
    <property type="match status" value="1"/>
</dbReference>
<sequence length="1586" mass="170386">MNAVVKEVLAAVADGTLTEEQALPLLRRLAPEPATAPEPAPADAAPTGPYPLSRGQAALWAIHLAAPEGAAYNLPMALRLRPDVDLDVLRRAVEAVVERNPGLRINVRSGPDGPEQRIAERAWTVTDLDLGPLTEQELTERIRGLVRVPFDLERDPLYRVYFLRGPASGPLMLLLFHHLITDGVSSHLMLRDIVAGYASLTRDGTLPEPERRTPYAEFVRWQRRMLAGPEGAEHRAYWSRELAGAGTAPVLDRIADHRRGGAPSFLGRSVQFELDPDAWQAVRGAARELGLTPFSVVHAAFVALLHRHTGVTDIPVSVPTDGRADQRFDRTLGYLINPVVLRTGCTADTTARQLIESVHDRLLAAEDHSAYPFAAVVDDLRRGGHPETSFDIGFYLQQGVGRDLDMDAGQTLFTDALAITQEGESDLVMEVVVRGDRALVHLKYDPELFERATVERLAGHYRLLLDRMIRQPDRPIGEFELRTADERELVRRANDTTAGHPCHLTAVDLVLAQAARTPGHPALADAEETIDYATLAHRVELLAARLRERGVGRGSLVGVAARRRAGLVVALLAVHRAGAAYVPLDPAFPAARLAYIAEDAGLAVVVTDKSSADRLPATGAAPVVLDDVDWTAAAPPAPPARRHPEGTVNPDPAYVLYTSGSTGEPKGVEVGHGALVNFLCAMAERPGCTADDRLLALTTVSFDIAALELLLPLTRGGTVEIAPEEVARDGIALAERLAAAPVTMVQATPATWQMLLSAGWTGRPGLRVLCGGEALTRDLADKLLARADEVWNMYGPTETTIWSSVERVRRHRPIGVGTPVDNTRLHVLDGDGRPVPFGAVGELYIAGHGVALGYRGRTALTEEKFPDGAFLGESGRVFRTGDAARHLPDGRLALLGRLDRQVKLRGFRIELREIEAAARRSDLVEEARVLLREDVAGHQALVGFVRPPAGRPVPADLAARVRAELAEWLPGYMVPARVVPLESFPQTPNAKIDTGPLQRLELDEIVRRHGHPAARQPEPEPPAADGVAGPAADADAADPAGELRTRLRGWVAEIAGVPEEEVATGEPIGDYGFDSIRFTRLSALLRDRLGVTVAPTVFYGHPTVDALTAHLLRRFPDELAAVPRPRTAARVTAPVATAAAPAPAPASGYEPVAVVGIGGRLPESETLEEFWDHLAAGRDLVRPYPLERGFSRALFGRYADGDPAAFSGSYVKDVAAFDAALFRISPREAAQMDPQHRLLLHAARQAMEDSGTAPGALSATRTGVFVGISGADYFSLLGHERRSDDHFLIGNVASVAANRISHLFNLHGPSTIYDTACSSSLVAVHRAVRALQRGDCDAALAGGANLLLSPYGFLGLRRAGMLSPDGRCKTFDARADGYGRGEGVVLLMLKRLARARADGDPVHGVIIGSAENHGGRTHSLTVPNPRAQTDVVFRAHDAAGVPPESIGYIEAHGTGTELGDPIEVDGLKDAFARLLERKAPTTGEPRIALGSVKTNIGHLEAAAGVAGVVKVLLAMKHRTLPGLVHLTRPNPMLDFDGSPFRLQTRTTAWEPWCDDGGTAHPRRAGVSSFGMGGSNVHVVLEEAEER</sequence>
<dbReference type="InterPro" id="IPR010071">
    <property type="entry name" value="AA_adenyl_dom"/>
</dbReference>
<dbReference type="Pfam" id="PF02801">
    <property type="entry name" value="Ketoacyl-synt_C"/>
    <property type="match status" value="1"/>
</dbReference>
<dbReference type="CDD" id="cd00833">
    <property type="entry name" value="PKS"/>
    <property type="match status" value="1"/>
</dbReference>
<dbReference type="Gene3D" id="2.30.38.10">
    <property type="entry name" value="Luciferase, Domain 3"/>
    <property type="match status" value="1"/>
</dbReference>
<dbReference type="Gene3D" id="3.30.559.30">
    <property type="entry name" value="Nonribosomal peptide synthetase, condensation domain"/>
    <property type="match status" value="1"/>
</dbReference>
<dbReference type="STRING" id="1003195.SCATT_35680"/>
<dbReference type="eggNOG" id="COG3321">
    <property type="taxonomic scope" value="Bacteria"/>
</dbReference>
<evidence type="ECO:0000259" key="6">
    <source>
        <dbReference type="PROSITE" id="PS50075"/>
    </source>
</evidence>
<dbReference type="HOGENOM" id="CLU_000022_2_4_11"/>
<dbReference type="InterPro" id="IPR020845">
    <property type="entry name" value="AMP-binding_CS"/>
</dbReference>
<dbReference type="InterPro" id="IPR001242">
    <property type="entry name" value="Condensation_dom"/>
</dbReference>
<feature type="domain" description="Ketosynthase family 3 (KS3)" evidence="7">
    <location>
        <begin position="1149"/>
        <end position="1582"/>
    </location>
</feature>
<evidence type="ECO:0000256" key="2">
    <source>
        <dbReference type="ARBA" id="ARBA00022450"/>
    </source>
</evidence>
<dbReference type="PATRIC" id="fig|1003195.11.peg.5042"/>
<dbReference type="InterPro" id="IPR045851">
    <property type="entry name" value="AMP-bd_C_sf"/>
</dbReference>
<evidence type="ECO:0000256" key="1">
    <source>
        <dbReference type="ARBA" id="ARBA00001957"/>
    </source>
</evidence>
<dbReference type="GO" id="GO:0016747">
    <property type="term" value="F:acyltransferase activity, transferring groups other than amino-acyl groups"/>
    <property type="evidence" value="ECO:0007669"/>
    <property type="project" value="UniProtKB-ARBA"/>
</dbReference>
<dbReference type="InterPro" id="IPR006162">
    <property type="entry name" value="Ppantetheine_attach_site"/>
</dbReference>
<dbReference type="GO" id="GO:0043041">
    <property type="term" value="P:amino acid activation for nonribosomal peptide biosynthetic process"/>
    <property type="evidence" value="ECO:0007669"/>
    <property type="project" value="TreeGrafter"/>
</dbReference>
<feature type="compositionally biased region" description="Low complexity" evidence="5">
    <location>
        <begin position="1023"/>
        <end position="1037"/>
    </location>
</feature>
<dbReference type="SUPFAM" id="SSF56801">
    <property type="entry name" value="Acetyl-CoA synthetase-like"/>
    <property type="match status" value="1"/>
</dbReference>
<proteinExistence type="predicted"/>
<dbReference type="PANTHER" id="PTHR45527:SF1">
    <property type="entry name" value="FATTY ACID SYNTHASE"/>
    <property type="match status" value="1"/>
</dbReference>
<dbReference type="SUPFAM" id="SSF53901">
    <property type="entry name" value="Thiolase-like"/>
    <property type="match status" value="1"/>
</dbReference>
<evidence type="ECO:0000256" key="3">
    <source>
        <dbReference type="ARBA" id="ARBA00022553"/>
    </source>
</evidence>
<dbReference type="InterPro" id="IPR036736">
    <property type="entry name" value="ACP-like_sf"/>
</dbReference>
<evidence type="ECO:0000313" key="8">
    <source>
        <dbReference type="EMBL" id="AEW95939.1"/>
    </source>
</evidence>
<dbReference type="InterPro" id="IPR009081">
    <property type="entry name" value="PP-bd_ACP"/>
</dbReference>
<protein>
    <submittedName>
        <fullName evidence="8">Putative hybrid non-ribosomal peptide synthetase/polyketide synthase</fullName>
    </submittedName>
</protein>
<dbReference type="RefSeq" id="WP_014144299.1">
    <property type="nucleotide sequence ID" value="NC_016111.1"/>
</dbReference>
<dbReference type="GO" id="GO:0031177">
    <property type="term" value="F:phosphopantetheine binding"/>
    <property type="evidence" value="ECO:0007669"/>
    <property type="project" value="InterPro"/>
</dbReference>
<dbReference type="InterPro" id="IPR023213">
    <property type="entry name" value="CAT-like_dom_sf"/>
</dbReference>
<dbReference type="Pfam" id="PF00109">
    <property type="entry name" value="ketoacyl-synt"/>
    <property type="match status" value="1"/>
</dbReference>
<accession>F8JYE3</accession>
<dbReference type="KEGG" id="scy:SCATT_35680"/>
<organism evidence="8 9">
    <name type="scientific">Streptantibioticus cattleyicolor (strain ATCC 35852 / DSM 46488 / JCM 4925 / NBRC 14057 / NRRL 8057)</name>
    <name type="common">Streptomyces cattleya</name>
    <dbReference type="NCBI Taxonomy" id="1003195"/>
    <lineage>
        <taxon>Bacteria</taxon>
        <taxon>Bacillati</taxon>
        <taxon>Actinomycetota</taxon>
        <taxon>Actinomycetes</taxon>
        <taxon>Kitasatosporales</taxon>
        <taxon>Streptomycetaceae</taxon>
        <taxon>Streptantibioticus</taxon>
    </lineage>
</organism>
<dbReference type="SMART" id="SM00823">
    <property type="entry name" value="PKS_PP"/>
    <property type="match status" value="1"/>
</dbReference>
<dbReference type="Gene3D" id="3.40.50.980">
    <property type="match status" value="2"/>
</dbReference>
<keyword evidence="4" id="KW-0808">Transferase</keyword>
<dbReference type="GO" id="GO:0008610">
    <property type="term" value="P:lipid biosynthetic process"/>
    <property type="evidence" value="ECO:0007669"/>
    <property type="project" value="UniProtKB-ARBA"/>
</dbReference>
<dbReference type="InterPro" id="IPR014031">
    <property type="entry name" value="Ketoacyl_synth_C"/>
</dbReference>
<feature type="domain" description="Carrier" evidence="6">
    <location>
        <begin position="1041"/>
        <end position="1115"/>
    </location>
</feature>
<gene>
    <name evidence="8" type="ordered locus">SCATT_35680</name>
</gene>
<accession>G8WX34</accession>
<dbReference type="Pfam" id="PF00550">
    <property type="entry name" value="PP-binding"/>
    <property type="match status" value="1"/>
</dbReference>
<dbReference type="EMBL" id="CP003219">
    <property type="protein sequence ID" value="AEW95939.1"/>
    <property type="molecule type" value="Genomic_DNA"/>
</dbReference>
<dbReference type="InterPro" id="IPR020806">
    <property type="entry name" value="PKS_PP-bd"/>
</dbReference>
<dbReference type="FunFam" id="3.40.50.980:FF:000001">
    <property type="entry name" value="Non-ribosomal peptide synthetase"/>
    <property type="match status" value="1"/>
</dbReference>
<dbReference type="CDD" id="cd19531">
    <property type="entry name" value="LCL_NRPS-like"/>
    <property type="match status" value="1"/>
</dbReference>
<dbReference type="NCBIfam" id="TIGR01733">
    <property type="entry name" value="AA-adenyl-dom"/>
    <property type="match status" value="1"/>
</dbReference>
<evidence type="ECO:0000313" key="9">
    <source>
        <dbReference type="Proteomes" id="UP000007842"/>
    </source>
</evidence>
<feature type="region of interest" description="Disordered" evidence="5">
    <location>
        <begin position="1010"/>
        <end position="1037"/>
    </location>
</feature>
<dbReference type="InterPro" id="IPR016039">
    <property type="entry name" value="Thiolase-like"/>
</dbReference>
<evidence type="ECO:0000256" key="5">
    <source>
        <dbReference type="SAM" id="MobiDB-lite"/>
    </source>
</evidence>
<dbReference type="GO" id="GO:0005737">
    <property type="term" value="C:cytoplasm"/>
    <property type="evidence" value="ECO:0007669"/>
    <property type="project" value="TreeGrafter"/>
</dbReference>
<dbReference type="InterPro" id="IPR020841">
    <property type="entry name" value="PKS_Beta-ketoAc_synthase_dom"/>
</dbReference>
<dbReference type="Pfam" id="PF13193">
    <property type="entry name" value="AMP-binding_C"/>
    <property type="match status" value="1"/>
</dbReference>
<dbReference type="PROSITE" id="PS00455">
    <property type="entry name" value="AMP_BINDING"/>
    <property type="match status" value="1"/>
</dbReference>
<keyword evidence="3" id="KW-0597">Phosphoprotein</keyword>
<dbReference type="Pfam" id="PF00501">
    <property type="entry name" value="AMP-binding"/>
    <property type="match status" value="1"/>
</dbReference>
<dbReference type="InterPro" id="IPR014030">
    <property type="entry name" value="Ketoacyl_synth_N"/>
</dbReference>
<dbReference type="Gene3D" id="3.30.300.30">
    <property type="match status" value="1"/>
</dbReference>
<evidence type="ECO:0000259" key="7">
    <source>
        <dbReference type="PROSITE" id="PS52004"/>
    </source>
</evidence>
<dbReference type="PROSITE" id="PS50075">
    <property type="entry name" value="CARRIER"/>
    <property type="match status" value="1"/>
</dbReference>
<dbReference type="GO" id="GO:0044550">
    <property type="term" value="P:secondary metabolite biosynthetic process"/>
    <property type="evidence" value="ECO:0007669"/>
    <property type="project" value="TreeGrafter"/>
</dbReference>
<dbReference type="Pfam" id="PF00668">
    <property type="entry name" value="Condensation"/>
    <property type="match status" value="1"/>
</dbReference>
<dbReference type="SUPFAM" id="SSF52777">
    <property type="entry name" value="CoA-dependent acyltransferases"/>
    <property type="match status" value="2"/>
</dbReference>
<dbReference type="InterPro" id="IPR000873">
    <property type="entry name" value="AMP-dep_synth/lig_dom"/>
</dbReference>
<dbReference type="InterPro" id="IPR025110">
    <property type="entry name" value="AMP-bd_C"/>
</dbReference>
<comment type="cofactor">
    <cofactor evidence="1">
        <name>pantetheine 4'-phosphate</name>
        <dbReference type="ChEBI" id="CHEBI:47942"/>
    </cofactor>
</comment>
<dbReference type="GO" id="GO:0017000">
    <property type="term" value="P:antibiotic biosynthetic process"/>
    <property type="evidence" value="ECO:0007669"/>
    <property type="project" value="UniProtKB-ARBA"/>
</dbReference>
<dbReference type="OrthoDB" id="3488622at2"/>